<feature type="transmembrane region" description="Helical" evidence="2">
    <location>
        <begin position="105"/>
        <end position="121"/>
    </location>
</feature>
<comment type="caution">
    <text evidence="3">The sequence shown here is derived from an EMBL/GenBank/DDBJ whole genome shotgun (WGS) entry which is preliminary data.</text>
</comment>
<feature type="region of interest" description="Disordered" evidence="1">
    <location>
        <begin position="1"/>
        <end position="27"/>
    </location>
</feature>
<keyword evidence="2" id="KW-0472">Membrane</keyword>
<keyword evidence="4" id="KW-1185">Reference proteome</keyword>
<dbReference type="Proteomes" id="UP001180737">
    <property type="component" value="Unassembled WGS sequence"/>
</dbReference>
<protein>
    <recommendedName>
        <fullName evidence="5">Ig-like domain-containing protein</fullName>
    </recommendedName>
</protein>
<dbReference type="RefSeq" id="WP_033525585.1">
    <property type="nucleotide sequence ID" value="NZ_JAVRFJ010000050.1"/>
</dbReference>
<keyword evidence="2" id="KW-0812">Transmembrane</keyword>
<keyword evidence="2" id="KW-1133">Transmembrane helix</keyword>
<dbReference type="EMBL" id="JAVRFJ010000050">
    <property type="protein sequence ID" value="MDT0573399.1"/>
    <property type="molecule type" value="Genomic_DNA"/>
</dbReference>
<evidence type="ECO:0008006" key="5">
    <source>
        <dbReference type="Google" id="ProtNLM"/>
    </source>
</evidence>
<reference evidence="3" key="1">
    <citation type="submission" date="2024-05" db="EMBL/GenBank/DDBJ databases">
        <title>30 novel species of actinomycetes from the DSMZ collection.</title>
        <authorList>
            <person name="Nouioui I."/>
        </authorList>
    </citation>
    <scope>NUCLEOTIDE SEQUENCE</scope>
    <source>
        <strain evidence="3">DSM 3412</strain>
    </source>
</reference>
<organism evidence="3 4">
    <name type="scientific">Streptomyces gottesmaniae</name>
    <dbReference type="NCBI Taxonomy" id="3075518"/>
    <lineage>
        <taxon>Bacteria</taxon>
        <taxon>Bacillati</taxon>
        <taxon>Actinomycetota</taxon>
        <taxon>Actinomycetes</taxon>
        <taxon>Kitasatosporales</taxon>
        <taxon>Streptomycetaceae</taxon>
        <taxon>Streptomyces</taxon>
    </lineage>
</organism>
<accession>A0ABU2Z9X1</accession>
<evidence type="ECO:0000256" key="2">
    <source>
        <dbReference type="SAM" id="Phobius"/>
    </source>
</evidence>
<proteinExistence type="predicted"/>
<sequence length="230" mass="25256">MTDRAEGPGFLWESSDPELPPTVQDPDLQTTLRDVEGDDDDYTATALDDHWVSGPQEHADDGLLRFGPGVPPMGVGEAAARVWHGAPPDGSEQQRQGRLRWLRRYRLAGVVLVLAALYVFWPRHTADLRVTGVTAHTAPVLGCDQTAELVAVVSTNGEPGTIVYQWNRSDGTSSAPLEERLGEGQRETRLRLLWTFHGVGTDKATAKLIITSPARHIVSASFAYRCHERV</sequence>
<evidence type="ECO:0000313" key="3">
    <source>
        <dbReference type="EMBL" id="MDT0573399.1"/>
    </source>
</evidence>
<evidence type="ECO:0000313" key="4">
    <source>
        <dbReference type="Proteomes" id="UP001180737"/>
    </source>
</evidence>
<gene>
    <name evidence="3" type="ORF">RM704_39165</name>
</gene>
<evidence type="ECO:0000256" key="1">
    <source>
        <dbReference type="SAM" id="MobiDB-lite"/>
    </source>
</evidence>
<name>A0ABU2Z9X1_9ACTN</name>